<accession>A7EPF9</accession>
<protein>
    <submittedName>
        <fullName evidence="2">Uncharacterized protein</fullName>
    </submittedName>
</protein>
<feature type="region of interest" description="Disordered" evidence="1">
    <location>
        <begin position="1"/>
        <end position="20"/>
    </location>
</feature>
<sequence length="71" mass="8076">MTPKTKQQGKDITKPSMARTCLSPHRMQPFKLPSDQIQQHDSSVPLAPLTRKRIKGMNSFQQSTRIALSDR</sequence>
<gene>
    <name evidence="2" type="ORF">SS1G_07208</name>
</gene>
<dbReference type="RefSeq" id="XP_001591762.1">
    <property type="nucleotide sequence ID" value="XM_001591712.1"/>
</dbReference>
<proteinExistence type="predicted"/>
<organism evidence="2 3">
    <name type="scientific">Sclerotinia sclerotiorum (strain ATCC 18683 / 1980 / Ss-1)</name>
    <name type="common">White mold</name>
    <name type="synonym">Whetzelinia sclerotiorum</name>
    <dbReference type="NCBI Taxonomy" id="665079"/>
    <lineage>
        <taxon>Eukaryota</taxon>
        <taxon>Fungi</taxon>
        <taxon>Dikarya</taxon>
        <taxon>Ascomycota</taxon>
        <taxon>Pezizomycotina</taxon>
        <taxon>Leotiomycetes</taxon>
        <taxon>Helotiales</taxon>
        <taxon>Sclerotiniaceae</taxon>
        <taxon>Sclerotinia</taxon>
    </lineage>
</organism>
<evidence type="ECO:0000256" key="1">
    <source>
        <dbReference type="SAM" id="MobiDB-lite"/>
    </source>
</evidence>
<name>A7EPF9_SCLS1</name>
<reference evidence="3" key="1">
    <citation type="journal article" date="2011" name="PLoS Genet.">
        <title>Genomic analysis of the necrotrophic fungal pathogens Sclerotinia sclerotiorum and Botrytis cinerea.</title>
        <authorList>
            <person name="Amselem J."/>
            <person name="Cuomo C.A."/>
            <person name="van Kan J.A."/>
            <person name="Viaud M."/>
            <person name="Benito E.P."/>
            <person name="Couloux A."/>
            <person name="Coutinho P.M."/>
            <person name="de Vries R.P."/>
            <person name="Dyer P.S."/>
            <person name="Fillinger S."/>
            <person name="Fournier E."/>
            <person name="Gout L."/>
            <person name="Hahn M."/>
            <person name="Kohn L."/>
            <person name="Lapalu N."/>
            <person name="Plummer K.M."/>
            <person name="Pradier J.M."/>
            <person name="Quevillon E."/>
            <person name="Sharon A."/>
            <person name="Simon A."/>
            <person name="ten Have A."/>
            <person name="Tudzynski B."/>
            <person name="Tudzynski P."/>
            <person name="Wincker P."/>
            <person name="Andrew M."/>
            <person name="Anthouard V."/>
            <person name="Beever R.E."/>
            <person name="Beffa R."/>
            <person name="Benoit I."/>
            <person name="Bouzid O."/>
            <person name="Brault B."/>
            <person name="Chen Z."/>
            <person name="Choquer M."/>
            <person name="Collemare J."/>
            <person name="Cotton P."/>
            <person name="Danchin E.G."/>
            <person name="Da Silva C."/>
            <person name="Gautier A."/>
            <person name="Giraud C."/>
            <person name="Giraud T."/>
            <person name="Gonzalez C."/>
            <person name="Grossetete S."/>
            <person name="Guldener U."/>
            <person name="Henrissat B."/>
            <person name="Howlett B.J."/>
            <person name="Kodira C."/>
            <person name="Kretschmer M."/>
            <person name="Lappartient A."/>
            <person name="Leroch M."/>
            <person name="Levis C."/>
            <person name="Mauceli E."/>
            <person name="Neuveglise C."/>
            <person name="Oeser B."/>
            <person name="Pearson M."/>
            <person name="Poulain J."/>
            <person name="Poussereau N."/>
            <person name="Quesneville H."/>
            <person name="Rascle C."/>
            <person name="Schumacher J."/>
            <person name="Segurens B."/>
            <person name="Sexton A."/>
            <person name="Silva E."/>
            <person name="Sirven C."/>
            <person name="Soanes D.M."/>
            <person name="Talbot N.J."/>
            <person name="Templeton M."/>
            <person name="Yandava C."/>
            <person name="Yarden O."/>
            <person name="Zeng Q."/>
            <person name="Rollins J.A."/>
            <person name="Lebrun M.H."/>
            <person name="Dickman M."/>
        </authorList>
    </citation>
    <scope>NUCLEOTIDE SEQUENCE [LARGE SCALE GENOMIC DNA]</scope>
    <source>
        <strain evidence="3">ATCC 18683 / 1980 / Ss-1</strain>
    </source>
</reference>
<keyword evidence="3" id="KW-1185">Reference proteome</keyword>
<dbReference type="Proteomes" id="UP000001312">
    <property type="component" value="Unassembled WGS sequence"/>
</dbReference>
<dbReference type="GeneID" id="5488093"/>
<dbReference type="KEGG" id="ssl:SS1G_07208"/>
<evidence type="ECO:0000313" key="3">
    <source>
        <dbReference type="Proteomes" id="UP000001312"/>
    </source>
</evidence>
<dbReference type="EMBL" id="CH476629">
    <property type="protein sequence ID" value="EDO04725.1"/>
    <property type="molecule type" value="Genomic_DNA"/>
</dbReference>
<dbReference type="InParanoid" id="A7EPF9"/>
<dbReference type="HOGENOM" id="CLU_2741575_0_0_1"/>
<evidence type="ECO:0000313" key="2">
    <source>
        <dbReference type="EMBL" id="EDO04725.1"/>
    </source>
</evidence>
<dbReference type="AlphaFoldDB" id="A7EPF9"/>